<feature type="region of interest" description="Disordered" evidence="1">
    <location>
        <begin position="70"/>
        <end position="89"/>
    </location>
</feature>
<sequence length="89" mass="9663">MRIFDIAALGLMLPMLAQAQSPSNVSNRPAESASRSYKAFQDEPVGNWRALNDAVERIGGWKVYAREQLSAETPATSQDAKPANSGARQ</sequence>
<protein>
    <submittedName>
        <fullName evidence="3">Uncharacterized protein</fullName>
    </submittedName>
</protein>
<feature type="compositionally biased region" description="Polar residues" evidence="1">
    <location>
        <begin position="70"/>
        <end position="79"/>
    </location>
</feature>
<reference evidence="3 4" key="1">
    <citation type="submission" date="2024-07" db="EMBL/GenBank/DDBJ databases">
        <title>Uliginosibacterium paludis KCTC:42655.</title>
        <authorList>
            <person name="Kim M.K."/>
        </authorList>
    </citation>
    <scope>NUCLEOTIDE SEQUENCE [LARGE SCALE GENOMIC DNA]</scope>
    <source>
        <strain evidence="3 4">KCTC 42655</strain>
    </source>
</reference>
<comment type="caution">
    <text evidence="3">The sequence shown here is derived from an EMBL/GenBank/DDBJ whole genome shotgun (WGS) entry which is preliminary data.</text>
</comment>
<evidence type="ECO:0000313" key="4">
    <source>
        <dbReference type="Proteomes" id="UP001548590"/>
    </source>
</evidence>
<evidence type="ECO:0000256" key="1">
    <source>
        <dbReference type="SAM" id="MobiDB-lite"/>
    </source>
</evidence>
<evidence type="ECO:0000256" key="2">
    <source>
        <dbReference type="SAM" id="SignalP"/>
    </source>
</evidence>
<organism evidence="3 4">
    <name type="scientific">Uliginosibacterium paludis</name>
    <dbReference type="NCBI Taxonomy" id="1615952"/>
    <lineage>
        <taxon>Bacteria</taxon>
        <taxon>Pseudomonadati</taxon>
        <taxon>Pseudomonadota</taxon>
        <taxon>Betaproteobacteria</taxon>
        <taxon>Rhodocyclales</taxon>
        <taxon>Zoogloeaceae</taxon>
        <taxon>Uliginosibacterium</taxon>
    </lineage>
</organism>
<dbReference type="RefSeq" id="WP_345927058.1">
    <property type="nucleotide sequence ID" value="NZ_JBDIVF010000003.1"/>
</dbReference>
<keyword evidence="2" id="KW-0732">Signal</keyword>
<dbReference type="EMBL" id="JBEWLZ010000001">
    <property type="protein sequence ID" value="MET1488704.1"/>
    <property type="molecule type" value="Genomic_DNA"/>
</dbReference>
<feature type="chain" id="PRO_5046475038" evidence="2">
    <location>
        <begin position="20"/>
        <end position="89"/>
    </location>
</feature>
<proteinExistence type="predicted"/>
<gene>
    <name evidence="3" type="ORF">ABVT11_02610</name>
</gene>
<accession>A0ABV2CLC5</accession>
<evidence type="ECO:0000313" key="3">
    <source>
        <dbReference type="EMBL" id="MET1488704.1"/>
    </source>
</evidence>
<keyword evidence="4" id="KW-1185">Reference proteome</keyword>
<dbReference type="Proteomes" id="UP001548590">
    <property type="component" value="Unassembled WGS sequence"/>
</dbReference>
<feature type="signal peptide" evidence="2">
    <location>
        <begin position="1"/>
        <end position="19"/>
    </location>
</feature>
<name>A0ABV2CLC5_9RHOO</name>